<accession>A0A6H5FW51</accession>
<dbReference type="OrthoDB" id="6616462at2759"/>
<evidence type="ECO:0000313" key="1">
    <source>
        <dbReference type="EMBL" id="CAA9993402.1"/>
    </source>
</evidence>
<reference evidence="1 2" key="1">
    <citation type="submission" date="2020-02" db="EMBL/GenBank/DDBJ databases">
        <authorList>
            <person name="Ferguson B K."/>
        </authorList>
    </citation>
    <scope>NUCLEOTIDE SEQUENCE [LARGE SCALE GENOMIC DNA]</scope>
</reference>
<dbReference type="Proteomes" id="UP000479000">
    <property type="component" value="Unassembled WGS sequence"/>
</dbReference>
<organism evidence="1 2">
    <name type="scientific">Nesidiocoris tenuis</name>
    <dbReference type="NCBI Taxonomy" id="355587"/>
    <lineage>
        <taxon>Eukaryota</taxon>
        <taxon>Metazoa</taxon>
        <taxon>Ecdysozoa</taxon>
        <taxon>Arthropoda</taxon>
        <taxon>Hexapoda</taxon>
        <taxon>Insecta</taxon>
        <taxon>Pterygota</taxon>
        <taxon>Neoptera</taxon>
        <taxon>Paraneoptera</taxon>
        <taxon>Hemiptera</taxon>
        <taxon>Heteroptera</taxon>
        <taxon>Panheteroptera</taxon>
        <taxon>Cimicomorpha</taxon>
        <taxon>Miridae</taxon>
        <taxon>Dicyphina</taxon>
        <taxon>Nesidiocoris</taxon>
    </lineage>
</organism>
<evidence type="ECO:0000313" key="2">
    <source>
        <dbReference type="Proteomes" id="UP000479000"/>
    </source>
</evidence>
<name>A0A6H5FW51_9HEMI</name>
<protein>
    <submittedName>
        <fullName evidence="1">Uncharacterized protein</fullName>
    </submittedName>
</protein>
<keyword evidence="2" id="KW-1185">Reference proteome</keyword>
<dbReference type="EMBL" id="CADCXU010000405">
    <property type="protein sequence ID" value="CAA9993402.1"/>
    <property type="molecule type" value="Genomic_DNA"/>
</dbReference>
<sequence>MINVRFVLGQHFRKSMIYDGQVCTAAKEERIARYKEERRRQLAAQFGPRDNLNHQPPPAAQAIRSTRASRLRTQANSGRSITRQTVPLPIPQTVWTDRFFATFKLIVRKWLMDLDERRPILKAQTRRCSLEEVVKRTLSPEPQGILKRKTSSDETELPTDLFHTPHGEQLSLNLELAMLDSRNKPAKNQNTSSYQNKNNIRVNLGILKKPSVTEEPLLEALDCPRPILKKKSSSEEEEFPVKPILKVSSRKSIEDEAELTRDDIKPILKHPEDSPGVVRRPKKSAGAAEKRIMSLDLSLFARPSSGGEGRPLSVAERVNGLESLLAIKRDDYSLSHTQWCVDNTQYFHILKRQIATDL</sequence>
<dbReference type="AlphaFoldDB" id="A0A6H5FW51"/>
<gene>
    <name evidence="1" type="ORF">NTEN_LOCUS378</name>
</gene>
<proteinExistence type="predicted"/>